<dbReference type="GO" id="GO:0016874">
    <property type="term" value="F:ligase activity"/>
    <property type="evidence" value="ECO:0007669"/>
    <property type="project" value="UniProtKB-KW"/>
</dbReference>
<evidence type="ECO:0000256" key="1">
    <source>
        <dbReference type="ARBA" id="ARBA00006432"/>
    </source>
</evidence>
<dbReference type="RefSeq" id="WP_344639917.1">
    <property type="nucleotide sequence ID" value="NZ_BAAATR010000037.1"/>
</dbReference>
<dbReference type="PANTHER" id="PTHR22754:SF32">
    <property type="entry name" value="DISCO-INTERACTING PROTEIN 2"/>
    <property type="match status" value="1"/>
</dbReference>
<dbReference type="Proteomes" id="UP001500305">
    <property type="component" value="Unassembled WGS sequence"/>
</dbReference>
<protein>
    <submittedName>
        <fullName evidence="7">Fatty acyl-AMP ligase</fullName>
    </submittedName>
</protein>
<dbReference type="InterPro" id="IPR042099">
    <property type="entry name" value="ANL_N_sf"/>
</dbReference>
<dbReference type="Pfam" id="PF00501">
    <property type="entry name" value="AMP-binding"/>
    <property type="match status" value="1"/>
</dbReference>
<dbReference type="InterPro" id="IPR025110">
    <property type="entry name" value="AMP-bd_C"/>
</dbReference>
<organism evidence="7 8">
    <name type="scientific">Kitasatospora cystarginea</name>
    <dbReference type="NCBI Taxonomy" id="58350"/>
    <lineage>
        <taxon>Bacteria</taxon>
        <taxon>Bacillati</taxon>
        <taxon>Actinomycetota</taxon>
        <taxon>Actinomycetes</taxon>
        <taxon>Kitasatosporales</taxon>
        <taxon>Streptomycetaceae</taxon>
        <taxon>Kitasatospora</taxon>
    </lineage>
</organism>
<evidence type="ECO:0000259" key="6">
    <source>
        <dbReference type="Pfam" id="PF23024"/>
    </source>
</evidence>
<evidence type="ECO:0000256" key="4">
    <source>
        <dbReference type="ARBA" id="ARBA00023098"/>
    </source>
</evidence>
<keyword evidence="3" id="KW-0276">Fatty acid metabolism</keyword>
<keyword evidence="2 7" id="KW-0436">Ligase</keyword>
<gene>
    <name evidence="7" type="ORF">GCM10010430_62730</name>
</gene>
<reference evidence="8" key="1">
    <citation type="journal article" date="2019" name="Int. J. Syst. Evol. Microbiol.">
        <title>The Global Catalogue of Microorganisms (GCM) 10K type strain sequencing project: providing services to taxonomists for standard genome sequencing and annotation.</title>
        <authorList>
            <consortium name="The Broad Institute Genomics Platform"/>
            <consortium name="The Broad Institute Genome Sequencing Center for Infectious Disease"/>
            <person name="Wu L."/>
            <person name="Ma J."/>
        </authorList>
    </citation>
    <scope>NUCLEOTIDE SEQUENCE [LARGE SCALE GENOMIC DNA]</scope>
    <source>
        <strain evidence="8">JCM 7356</strain>
    </source>
</reference>
<feature type="domain" description="AMP-binding enzyme C-terminal" evidence="6">
    <location>
        <begin position="464"/>
        <end position="576"/>
    </location>
</feature>
<sequence>MSTGTRTGRRPSPLTEILARRAEETPDQVAYVHLVNGEEPGEQTTYRELHDAVRGRAAALARLAGSTPSAVLMYPTCLEFIRGWLACATAGLQGAPVQVPTREYGVQRLRGIADDAGTTLVLTTRAVREQVLADFGGLPDLAGLELIATDELPASGEPARLPGVSLSDVALLQYTSGSTGSPKGVMVTHANFWANAEETDALWPVGDDGVMVSWLPFFHDMGLMLGVVLPLWSGHPAYLMGPEAFIRRPARWVEALSRFRGTHTAAPNFAYDLVVRSGGPRHPVDLSHRRVAINGAEPVRAATVERFTEAFAEYGLPPAAMAPAYGLAENTLKVAGCPPEIRAAALRLDAEALRTGRVVPVPAADERGEDRPTASVVSCGTVVGDTRVRIVDPATGRAVGSDRVGEIWVDGPCVTAGYIGREEETERVFRARITGEEGAVTYLRTGDMGFVRGDELYVTGRLKDLIIIKGRNHYPQDIERTVESSHPLLRPASSAAFPVEDGEREAVVVVVEADTAVLKRMAEDEMVAAVREAVRRNHRIDLDEVVLIRRGNLPKTTSGKVRRRYCRDLYLAGRLQRLGGRLEPVAS</sequence>
<dbReference type="InterPro" id="IPR000873">
    <property type="entry name" value="AMP-dep_synth/lig_dom"/>
</dbReference>
<evidence type="ECO:0000259" key="5">
    <source>
        <dbReference type="Pfam" id="PF00501"/>
    </source>
</evidence>
<evidence type="ECO:0000313" key="8">
    <source>
        <dbReference type="Proteomes" id="UP001500305"/>
    </source>
</evidence>
<dbReference type="PANTHER" id="PTHR22754">
    <property type="entry name" value="DISCO-INTERACTING PROTEIN 2 DIP2 -RELATED"/>
    <property type="match status" value="1"/>
</dbReference>
<proteinExistence type="inferred from homology"/>
<keyword evidence="4" id="KW-0443">Lipid metabolism</keyword>
<accession>A0ABP5RS73</accession>
<dbReference type="Pfam" id="PF23024">
    <property type="entry name" value="AMP-dom_DIP2-like"/>
    <property type="match status" value="1"/>
</dbReference>
<dbReference type="SUPFAM" id="SSF56801">
    <property type="entry name" value="Acetyl-CoA synthetase-like"/>
    <property type="match status" value="1"/>
</dbReference>
<comment type="similarity">
    <text evidence="1">Belongs to the ATP-dependent AMP-binding enzyme family.</text>
</comment>
<dbReference type="InterPro" id="IPR040097">
    <property type="entry name" value="FAAL/FAAC"/>
</dbReference>
<dbReference type="CDD" id="cd05931">
    <property type="entry name" value="FAAL"/>
    <property type="match status" value="1"/>
</dbReference>
<dbReference type="InterPro" id="IPR020845">
    <property type="entry name" value="AMP-binding_CS"/>
</dbReference>
<evidence type="ECO:0000256" key="2">
    <source>
        <dbReference type="ARBA" id="ARBA00022598"/>
    </source>
</evidence>
<dbReference type="InterPro" id="IPR045851">
    <property type="entry name" value="AMP-bd_C_sf"/>
</dbReference>
<dbReference type="Gene3D" id="3.40.50.12780">
    <property type="entry name" value="N-terminal domain of ligase-like"/>
    <property type="match status" value="1"/>
</dbReference>
<name>A0ABP5RS73_9ACTN</name>
<evidence type="ECO:0000313" key="7">
    <source>
        <dbReference type="EMBL" id="GAA2268777.1"/>
    </source>
</evidence>
<dbReference type="EMBL" id="BAAATR010000037">
    <property type="protein sequence ID" value="GAA2268777.1"/>
    <property type="molecule type" value="Genomic_DNA"/>
</dbReference>
<feature type="domain" description="AMP-dependent synthetase/ligase" evidence="5">
    <location>
        <begin position="19"/>
        <end position="418"/>
    </location>
</feature>
<dbReference type="PROSITE" id="PS00455">
    <property type="entry name" value="AMP_BINDING"/>
    <property type="match status" value="1"/>
</dbReference>
<keyword evidence="8" id="KW-1185">Reference proteome</keyword>
<comment type="caution">
    <text evidence="7">The sequence shown here is derived from an EMBL/GenBank/DDBJ whole genome shotgun (WGS) entry which is preliminary data.</text>
</comment>
<evidence type="ECO:0000256" key="3">
    <source>
        <dbReference type="ARBA" id="ARBA00022832"/>
    </source>
</evidence>
<dbReference type="Gene3D" id="3.30.300.30">
    <property type="match status" value="1"/>
</dbReference>